<reference evidence="1 2" key="1">
    <citation type="journal article" date="2021" name="Chemosphere">
        <title>Bioballs carrying a syntrophic Rhodococcus and Mycolicibacterium consortium for simultaneous sorption and biodegradation of fuel oil in contaminated freshwater.</title>
        <authorList>
            <person name="Naloka K."/>
            <person name="Polrit D."/>
            <person name="Muangchinda C."/>
            <person name="Thoetkiattikul H."/>
            <person name="Pinyakong O."/>
        </authorList>
    </citation>
    <scope>NUCLEOTIDE SEQUENCE [LARGE SCALE GENOMIC DNA]</scope>
    <source>
        <strain evidence="1 2">J101</strain>
    </source>
</reference>
<accession>A0ACC6MPJ6</accession>
<evidence type="ECO:0000313" key="1">
    <source>
        <dbReference type="EMBL" id="MDZ5088936.1"/>
    </source>
</evidence>
<gene>
    <name evidence="1" type="ORF">OHX15_26355</name>
</gene>
<comment type="caution">
    <text evidence="1">The sequence shown here is derived from an EMBL/GenBank/DDBJ whole genome shotgun (WGS) entry which is preliminary data.</text>
</comment>
<sequence>MKPPVFIPASIVIFALIIFSVIFSSTAENAFTNLNSAISSGIGWWYILAVTGFVIFALYCGFSRIGTIRLGRDVEKPEFPFWAWLAMLFSAGMGIGLVFYGVAEPLTHYINPPPGLGVEGSTPDAANQALSLTLFHWGLHAWGIYVVVGLGMAYMTYRRGRPLSVRWLLEPLIGRDRVEGWIGNTVDVVAIVGTLFGVATSLGFGITQISAGLEYLGWIESNNWWTVGMIAAITLVATASVVLGVSRGIKWLSNINMGMAAGLTLFVLLLGPTLFLLQAWVQNMGNYVMSLPQLMLRTGPFTDGEWLGSWTIFYWGWWISWAPFVGMFIARISRGRTIRQFVGGVLVVPTIIGSLWFTIFGDAAIFRQQNEGNMLVDGAVDTNTSLFRLLDGLPLGIITSVIAIFVIVFFFVTSSDSGSLVVDILSAGGELDPPKASRVYWCLLEGLAAAVLLVIGGAGSLTALQTASIATAAPFSLVMVAACVAMLRAFRYDLATTPQFLKVSAPGELSTVSGGNGTNGGHGANGEHGRHDVSATLAGLVAVHRIDVDTVTVHEKTGEVTVEEPVDPLADSEGDFEDDSVEQRSQS</sequence>
<organism evidence="1 2">
    <name type="scientific">Mycolicibacterium parafortuitum</name>
    <name type="common">Mycobacterium parafortuitum</name>
    <dbReference type="NCBI Taxonomy" id="39692"/>
    <lineage>
        <taxon>Bacteria</taxon>
        <taxon>Bacillati</taxon>
        <taxon>Actinomycetota</taxon>
        <taxon>Actinomycetes</taxon>
        <taxon>Mycobacteriales</taxon>
        <taxon>Mycobacteriaceae</taxon>
        <taxon>Mycolicibacterium</taxon>
    </lineage>
</organism>
<name>A0ACC6MPJ6_MYCPF</name>
<evidence type="ECO:0000313" key="2">
    <source>
        <dbReference type="Proteomes" id="UP001289645"/>
    </source>
</evidence>
<proteinExistence type="predicted"/>
<protein>
    <submittedName>
        <fullName evidence="1">BCCT family transporter</fullName>
    </submittedName>
</protein>
<dbReference type="Proteomes" id="UP001289645">
    <property type="component" value="Unassembled WGS sequence"/>
</dbReference>
<dbReference type="EMBL" id="JAOXLN010000044">
    <property type="protein sequence ID" value="MDZ5088936.1"/>
    <property type="molecule type" value="Genomic_DNA"/>
</dbReference>
<keyword evidence="2" id="KW-1185">Reference proteome</keyword>